<feature type="transmembrane region" description="Helical" evidence="5">
    <location>
        <begin position="122"/>
        <end position="143"/>
    </location>
</feature>
<feature type="transmembrane region" description="Helical" evidence="5">
    <location>
        <begin position="283"/>
        <end position="304"/>
    </location>
</feature>
<dbReference type="PANTHER" id="PTHR23360:SF68">
    <property type="entry name" value="G-PROTEIN COUPLED RECEPTORS FAMILY 1 PROFILE DOMAIN-CONTAINING PROTEIN"/>
    <property type="match status" value="1"/>
</dbReference>
<evidence type="ECO:0000256" key="3">
    <source>
        <dbReference type="ARBA" id="ARBA00022989"/>
    </source>
</evidence>
<dbReference type="EMBL" id="CANHGI010000005">
    <property type="protein sequence ID" value="CAI5451042.1"/>
    <property type="molecule type" value="Genomic_DNA"/>
</dbReference>
<keyword evidence="6" id="KW-0732">Signal</keyword>
<feature type="signal peptide" evidence="6">
    <location>
        <begin position="1"/>
        <end position="15"/>
    </location>
</feature>
<protein>
    <recommendedName>
        <fullName evidence="7">G-protein coupled receptors family 1 profile domain-containing protein</fullName>
    </recommendedName>
</protein>
<dbReference type="PROSITE" id="PS50262">
    <property type="entry name" value="G_PROTEIN_RECEP_F1_2"/>
    <property type="match status" value="1"/>
</dbReference>
<comment type="caution">
    <text evidence="8">The sequence shown here is derived from an EMBL/GenBank/DDBJ whole genome shotgun (WGS) entry which is preliminary data.</text>
</comment>
<keyword evidence="4 5" id="KW-0472">Membrane</keyword>
<organism evidence="8 9">
    <name type="scientific">Caenorhabditis angaria</name>
    <dbReference type="NCBI Taxonomy" id="860376"/>
    <lineage>
        <taxon>Eukaryota</taxon>
        <taxon>Metazoa</taxon>
        <taxon>Ecdysozoa</taxon>
        <taxon>Nematoda</taxon>
        <taxon>Chromadorea</taxon>
        <taxon>Rhabditida</taxon>
        <taxon>Rhabditina</taxon>
        <taxon>Rhabditomorpha</taxon>
        <taxon>Rhabditoidea</taxon>
        <taxon>Rhabditidae</taxon>
        <taxon>Peloderinae</taxon>
        <taxon>Caenorhabditis</taxon>
    </lineage>
</organism>
<dbReference type="Pfam" id="PF10320">
    <property type="entry name" value="7TM_GPCR_Srsx"/>
    <property type="match status" value="1"/>
</dbReference>
<evidence type="ECO:0000256" key="5">
    <source>
        <dbReference type="SAM" id="Phobius"/>
    </source>
</evidence>
<dbReference type="GO" id="GO:0004930">
    <property type="term" value="F:G protein-coupled receptor activity"/>
    <property type="evidence" value="ECO:0007669"/>
    <property type="project" value="InterPro"/>
</dbReference>
<dbReference type="SMART" id="SM01381">
    <property type="entry name" value="7TM_GPCR_Srsx"/>
    <property type="match status" value="1"/>
</dbReference>
<feature type="transmembrane region" description="Helical" evidence="5">
    <location>
        <begin position="359"/>
        <end position="379"/>
    </location>
</feature>
<keyword evidence="9" id="KW-1185">Reference proteome</keyword>
<dbReference type="OrthoDB" id="5820127at2759"/>
<evidence type="ECO:0000256" key="1">
    <source>
        <dbReference type="ARBA" id="ARBA00004370"/>
    </source>
</evidence>
<dbReference type="InterPro" id="IPR017452">
    <property type="entry name" value="GPCR_Rhodpsn_7TM"/>
</dbReference>
<evidence type="ECO:0000256" key="2">
    <source>
        <dbReference type="ARBA" id="ARBA00022692"/>
    </source>
</evidence>
<dbReference type="PANTHER" id="PTHR23360">
    <property type="entry name" value="G-PROTEIN COUPLED RECEPTORS FAMILY 1 PROFILE DOMAIN-CONTAINING PROTEIN-RELATED"/>
    <property type="match status" value="1"/>
</dbReference>
<dbReference type="GO" id="GO:0016020">
    <property type="term" value="C:membrane"/>
    <property type="evidence" value="ECO:0007669"/>
    <property type="project" value="UniProtKB-SubCell"/>
</dbReference>
<keyword evidence="2 5" id="KW-0812">Transmembrane</keyword>
<evidence type="ECO:0000256" key="6">
    <source>
        <dbReference type="SAM" id="SignalP"/>
    </source>
</evidence>
<name>A0A9P1IVP9_9PELO</name>
<feature type="transmembrane region" description="Helical" evidence="5">
    <location>
        <begin position="325"/>
        <end position="347"/>
    </location>
</feature>
<reference evidence="8" key="1">
    <citation type="submission" date="2022-11" db="EMBL/GenBank/DDBJ databases">
        <authorList>
            <person name="Kikuchi T."/>
        </authorList>
    </citation>
    <scope>NUCLEOTIDE SEQUENCE</scope>
    <source>
        <strain evidence="8">PS1010</strain>
    </source>
</reference>
<feature type="chain" id="PRO_5040311774" description="G-protein coupled receptors family 1 profile domain-containing protein" evidence="6">
    <location>
        <begin position="16"/>
        <end position="432"/>
    </location>
</feature>
<feature type="transmembrane region" description="Helical" evidence="5">
    <location>
        <begin position="239"/>
        <end position="263"/>
    </location>
</feature>
<dbReference type="InterPro" id="IPR019424">
    <property type="entry name" value="7TM_GPCR_Srsx"/>
</dbReference>
<dbReference type="Proteomes" id="UP001152747">
    <property type="component" value="Unassembled WGS sequence"/>
</dbReference>
<evidence type="ECO:0000259" key="7">
    <source>
        <dbReference type="PROSITE" id="PS50262"/>
    </source>
</evidence>
<dbReference type="SUPFAM" id="SSF81321">
    <property type="entry name" value="Family A G protein-coupled receptor-like"/>
    <property type="match status" value="1"/>
</dbReference>
<dbReference type="AlphaFoldDB" id="A0A9P1IVP9"/>
<dbReference type="Gene3D" id="1.20.1070.10">
    <property type="entry name" value="Rhodopsin 7-helix transmembrane proteins"/>
    <property type="match status" value="1"/>
</dbReference>
<accession>A0A9P1IVP9</accession>
<proteinExistence type="predicted"/>
<evidence type="ECO:0000256" key="4">
    <source>
        <dbReference type="ARBA" id="ARBA00023136"/>
    </source>
</evidence>
<feature type="transmembrane region" description="Helical" evidence="5">
    <location>
        <begin position="155"/>
        <end position="174"/>
    </location>
</feature>
<gene>
    <name evidence="8" type="ORF">CAMP_LOCUS13679</name>
</gene>
<evidence type="ECO:0000313" key="9">
    <source>
        <dbReference type="Proteomes" id="UP001152747"/>
    </source>
</evidence>
<dbReference type="InterPro" id="IPR047130">
    <property type="entry name" value="7TM_GPCR_Srsx_nematod"/>
</dbReference>
<feature type="domain" description="G-protein coupled receptors family 1 profile" evidence="7">
    <location>
        <begin position="137"/>
        <end position="378"/>
    </location>
</feature>
<evidence type="ECO:0000313" key="8">
    <source>
        <dbReference type="EMBL" id="CAI5451042.1"/>
    </source>
</evidence>
<sequence length="432" mass="48523">MKLLIFLILLAGISALRIQNLCDANKSEISVKLLTNLKNTEKNQKDVGNVVKFVKNLQSSTIQTSIIEYNSKIAVEIEIPKSMGSCDDVNGFFEELKQKYKEIVGILANCGNEMTTETDIEIIRTCLLVFAIIGIFGNINIILATRKNSSLQHKCGILLAILAVCDSICLINEFQSFLRMTLKVGETTLKKCFYANITYILIEPLEVYMIFILAVDRLIAINFSVFYRTIRKTKYVLSMLLPGLVIGAIFLIWSFVTLSNPVVDTCILPYAMPEIVSYWWNQYNLWGAVGTLLVYLYTYITVYCCTFKQKNEKNLQIQKTILNTVIVGAAVFSISSVLSATLIALFTNMKNPPIDPDTVSTYAVIPGLISYSCNFYVYFWRSSDYRNAFVKQLCCGRVLASQENLVSFAPPSSMMSKKSSSVSVMYRRADGA</sequence>
<comment type="subcellular location">
    <subcellularLocation>
        <location evidence="1">Membrane</location>
    </subcellularLocation>
</comment>
<dbReference type="InterPro" id="IPR000276">
    <property type="entry name" value="GPCR_Rhodpsn"/>
</dbReference>
<keyword evidence="3 5" id="KW-1133">Transmembrane helix</keyword>